<proteinExistence type="predicted"/>
<organism evidence="1 2">
    <name type="scientific">Penicillium frequentans</name>
    <dbReference type="NCBI Taxonomy" id="3151616"/>
    <lineage>
        <taxon>Eukaryota</taxon>
        <taxon>Fungi</taxon>
        <taxon>Dikarya</taxon>
        <taxon>Ascomycota</taxon>
        <taxon>Pezizomycotina</taxon>
        <taxon>Eurotiomycetes</taxon>
        <taxon>Eurotiomycetidae</taxon>
        <taxon>Eurotiales</taxon>
        <taxon>Aspergillaceae</taxon>
        <taxon>Penicillium</taxon>
    </lineage>
</organism>
<protein>
    <submittedName>
        <fullName evidence="1">Uncharacterized protein</fullName>
    </submittedName>
</protein>
<accession>A0AAD6CY16</accession>
<comment type="caution">
    <text evidence="1">The sequence shown here is derived from an EMBL/GenBank/DDBJ whole genome shotgun (WGS) entry which is preliminary data.</text>
</comment>
<keyword evidence="2" id="KW-1185">Reference proteome</keyword>
<evidence type="ECO:0000313" key="2">
    <source>
        <dbReference type="Proteomes" id="UP001220324"/>
    </source>
</evidence>
<dbReference type="EMBL" id="JAQIZZ010000004">
    <property type="protein sequence ID" value="KAJ5544072.1"/>
    <property type="molecule type" value="Genomic_DNA"/>
</dbReference>
<reference evidence="1 2" key="1">
    <citation type="journal article" date="2023" name="IMA Fungus">
        <title>Comparative genomic study of the Penicillium genus elucidates a diverse pangenome and 15 lateral gene transfer events.</title>
        <authorList>
            <person name="Petersen C."/>
            <person name="Sorensen T."/>
            <person name="Nielsen M.R."/>
            <person name="Sondergaard T.E."/>
            <person name="Sorensen J.L."/>
            <person name="Fitzpatrick D.A."/>
            <person name="Frisvad J.C."/>
            <person name="Nielsen K.L."/>
        </authorList>
    </citation>
    <scope>NUCLEOTIDE SEQUENCE [LARGE SCALE GENOMIC DNA]</scope>
    <source>
        <strain evidence="1 2">IBT 35679</strain>
    </source>
</reference>
<dbReference type="Proteomes" id="UP001220324">
    <property type="component" value="Unassembled WGS sequence"/>
</dbReference>
<evidence type="ECO:0000313" key="1">
    <source>
        <dbReference type="EMBL" id="KAJ5544072.1"/>
    </source>
</evidence>
<gene>
    <name evidence="1" type="ORF">N7494_005351</name>
</gene>
<sequence>MAKWKDQPPDVQLTLRDTKGNEMKGRFLLTETPSSLRLSWLQTAMGISQQEAIKKVDHIHISMIERLGSLGDIILDIENQTLKCIPGLQNEDILIALWHWVGDCDGSCPIESMRTPLAKKAKSWVPQAISK</sequence>
<dbReference type="AlphaFoldDB" id="A0AAD6CY16"/>
<name>A0AAD6CY16_9EURO</name>